<name>A0ABD3N7A8_9STRA</name>
<evidence type="ECO:0000313" key="7">
    <source>
        <dbReference type="EMBL" id="KAL3771993.1"/>
    </source>
</evidence>
<feature type="transmembrane region" description="Helical" evidence="6">
    <location>
        <begin position="375"/>
        <end position="395"/>
    </location>
</feature>
<protein>
    <submittedName>
        <fullName evidence="7">Uncharacterized protein</fullName>
    </submittedName>
</protein>
<dbReference type="InterPro" id="IPR000109">
    <property type="entry name" value="POT_fam"/>
</dbReference>
<sequence>MSPPSCAKNAAADDFVVDDDVPSLSLQTPAEDAAVYQDNKENDGHTNSVKGGPNYTSLIWKSRTQISYQFHENPMVHCVWILLILRAIERSIFMGILYINPGFLTGYYNPIWNPGFSSSKANVFISSTQALQSSLPFIIAAFADMCAGDFWTLAILLCVFFIPGVLLIFFSAVPFLLGETFPLEILRAGMQIFYTVGSGGVDAICDIFGAKQFHPVRHAHLIEPYFVWTIVVAAIGGVVADIGYAMIANVNVVISFGIMFASISIGTLLFFFGTKRYIARKINREDLLLSGLAAVKASFCWKNADHGRIVACRPGFNKVKLSNGGPIRDASVSAARRLFLIIPVQALFIPGHLVFQQRTRVMIPMSYSMEHPKLWIGTNMTFVDAASVVLFGTFCNKFLYPYLEERSICLSRIRKVTIGSSFYVLAYLSMIGIDHRMRRVYEETGEEINIGWQFFPYFISAPGTVFSFPPINALTYIIAPNEWKILGNAINTFMQAGASEFISRALYKRYGEWFVPTNGNTTINGIENYTNASSYKFLWLLCGFAALQVLLCMLPGVNRLYENVENDIDVENEEGLIRNGIDKTENNTSVLRVQEIDAEN</sequence>
<dbReference type="GO" id="GO:0016020">
    <property type="term" value="C:membrane"/>
    <property type="evidence" value="ECO:0007669"/>
    <property type="project" value="UniProtKB-SubCell"/>
</dbReference>
<dbReference type="Gene3D" id="1.20.1250.20">
    <property type="entry name" value="MFS general substrate transporter like domains"/>
    <property type="match status" value="1"/>
</dbReference>
<dbReference type="Pfam" id="PF00854">
    <property type="entry name" value="PTR2"/>
    <property type="match status" value="1"/>
</dbReference>
<evidence type="ECO:0000256" key="4">
    <source>
        <dbReference type="ARBA" id="ARBA00022989"/>
    </source>
</evidence>
<reference evidence="7 8" key="1">
    <citation type="submission" date="2024-10" db="EMBL/GenBank/DDBJ databases">
        <title>Updated reference genomes for cyclostephanoid diatoms.</title>
        <authorList>
            <person name="Roberts W.R."/>
            <person name="Alverson A.J."/>
        </authorList>
    </citation>
    <scope>NUCLEOTIDE SEQUENCE [LARGE SCALE GENOMIC DNA]</scope>
    <source>
        <strain evidence="7 8">AJA276-08</strain>
    </source>
</reference>
<organism evidence="7 8">
    <name type="scientific">Stephanodiscus triporus</name>
    <dbReference type="NCBI Taxonomy" id="2934178"/>
    <lineage>
        <taxon>Eukaryota</taxon>
        <taxon>Sar</taxon>
        <taxon>Stramenopiles</taxon>
        <taxon>Ochrophyta</taxon>
        <taxon>Bacillariophyta</taxon>
        <taxon>Coscinodiscophyceae</taxon>
        <taxon>Thalassiosirophycidae</taxon>
        <taxon>Stephanodiscales</taxon>
        <taxon>Stephanodiscaceae</taxon>
        <taxon>Stephanodiscus</taxon>
    </lineage>
</organism>
<comment type="subcellular location">
    <subcellularLocation>
        <location evidence="1">Membrane</location>
        <topology evidence="1">Multi-pass membrane protein</topology>
    </subcellularLocation>
</comment>
<dbReference type="AlphaFoldDB" id="A0ABD3N7A8"/>
<feature type="transmembrane region" description="Helical" evidence="6">
    <location>
        <begin position="225"/>
        <end position="247"/>
    </location>
</feature>
<feature type="transmembrane region" description="Helical" evidence="6">
    <location>
        <begin position="150"/>
        <end position="172"/>
    </location>
</feature>
<keyword evidence="4 6" id="KW-1133">Transmembrane helix</keyword>
<dbReference type="PANTHER" id="PTHR11654">
    <property type="entry name" value="OLIGOPEPTIDE TRANSPORTER-RELATED"/>
    <property type="match status" value="1"/>
</dbReference>
<keyword evidence="8" id="KW-1185">Reference proteome</keyword>
<evidence type="ECO:0000256" key="1">
    <source>
        <dbReference type="ARBA" id="ARBA00004141"/>
    </source>
</evidence>
<comment type="similarity">
    <text evidence="2">Belongs to the major facilitator superfamily. Proton-dependent oligopeptide transporter (POT/PTR) (TC 2.A.17) family.</text>
</comment>
<feature type="transmembrane region" description="Helical" evidence="6">
    <location>
        <begin position="416"/>
        <end position="433"/>
    </location>
</feature>
<dbReference type="InterPro" id="IPR036259">
    <property type="entry name" value="MFS_trans_sf"/>
</dbReference>
<keyword evidence="3 6" id="KW-0812">Transmembrane</keyword>
<evidence type="ECO:0000256" key="6">
    <source>
        <dbReference type="SAM" id="Phobius"/>
    </source>
</evidence>
<keyword evidence="5 6" id="KW-0472">Membrane</keyword>
<feature type="transmembrane region" description="Helical" evidence="6">
    <location>
        <begin position="338"/>
        <end position="355"/>
    </location>
</feature>
<dbReference type="Proteomes" id="UP001530315">
    <property type="component" value="Unassembled WGS sequence"/>
</dbReference>
<gene>
    <name evidence="7" type="ORF">ACHAW5_002223</name>
</gene>
<evidence type="ECO:0000256" key="2">
    <source>
        <dbReference type="ARBA" id="ARBA00005982"/>
    </source>
</evidence>
<evidence type="ECO:0000256" key="3">
    <source>
        <dbReference type="ARBA" id="ARBA00022692"/>
    </source>
</evidence>
<dbReference type="SUPFAM" id="SSF103473">
    <property type="entry name" value="MFS general substrate transporter"/>
    <property type="match status" value="1"/>
</dbReference>
<comment type="caution">
    <text evidence="7">The sequence shown here is derived from an EMBL/GenBank/DDBJ whole genome shotgun (WGS) entry which is preliminary data.</text>
</comment>
<feature type="transmembrane region" description="Helical" evidence="6">
    <location>
        <begin position="192"/>
        <end position="213"/>
    </location>
</feature>
<evidence type="ECO:0000256" key="5">
    <source>
        <dbReference type="ARBA" id="ARBA00023136"/>
    </source>
</evidence>
<proteinExistence type="inferred from homology"/>
<dbReference type="EMBL" id="JALLAZ020001588">
    <property type="protein sequence ID" value="KAL3771993.1"/>
    <property type="molecule type" value="Genomic_DNA"/>
</dbReference>
<evidence type="ECO:0000313" key="8">
    <source>
        <dbReference type="Proteomes" id="UP001530315"/>
    </source>
</evidence>
<feature type="transmembrane region" description="Helical" evidence="6">
    <location>
        <begin position="537"/>
        <end position="557"/>
    </location>
</feature>
<feature type="transmembrane region" description="Helical" evidence="6">
    <location>
        <begin position="253"/>
        <end position="274"/>
    </location>
</feature>
<accession>A0ABD3N7A8</accession>